<evidence type="ECO:0000313" key="2">
    <source>
        <dbReference type="EMBL" id="KFH12084.1"/>
    </source>
</evidence>
<protein>
    <submittedName>
        <fullName evidence="2">Uncharacterized protein</fullName>
    </submittedName>
</protein>
<organism evidence="2 3">
    <name type="scientific">Toxoplasma gondii MAS</name>
    <dbReference type="NCBI Taxonomy" id="943118"/>
    <lineage>
        <taxon>Eukaryota</taxon>
        <taxon>Sar</taxon>
        <taxon>Alveolata</taxon>
        <taxon>Apicomplexa</taxon>
        <taxon>Conoidasida</taxon>
        <taxon>Coccidia</taxon>
        <taxon>Eucoccidiorida</taxon>
        <taxon>Eimeriorina</taxon>
        <taxon>Sarcocystidae</taxon>
        <taxon>Toxoplasma</taxon>
    </lineage>
</organism>
<name>A0A086QHK2_TOXGO</name>
<evidence type="ECO:0000256" key="1">
    <source>
        <dbReference type="SAM" id="MobiDB-lite"/>
    </source>
</evidence>
<reference evidence="2 3" key="1">
    <citation type="submission" date="2014-04" db="EMBL/GenBank/DDBJ databases">
        <authorList>
            <person name="Sibley D."/>
            <person name="Venepally P."/>
            <person name="Karamycheva S."/>
            <person name="Hadjithomas M."/>
            <person name="Khan A."/>
            <person name="Brunk B."/>
            <person name="Roos D."/>
            <person name="Caler E."/>
            <person name="Lorenzi H."/>
        </authorList>
    </citation>
    <scope>NUCLEOTIDE SEQUENCE [LARGE SCALE GENOMIC DNA]</scope>
    <source>
        <strain evidence="2 3">MAS</strain>
    </source>
</reference>
<dbReference type="VEuPathDB" id="ToxoDB:TGMAS_366730"/>
<dbReference type="EMBL" id="AEXC02001562">
    <property type="protein sequence ID" value="KFH12084.1"/>
    <property type="molecule type" value="Genomic_DNA"/>
</dbReference>
<proteinExistence type="predicted"/>
<sequence length="100" mass="11066">MTPGPHPQRQTHKRKQTHFSPTGKAIANPFYAACQSTSSTLHALDCQEAGDKSLKFTLVPRCVFPLRHSHMSSLYHKVFHLSRVPDPPGALLPDPCSSYA</sequence>
<dbReference type="Proteomes" id="UP000028821">
    <property type="component" value="Unassembled WGS sequence"/>
</dbReference>
<gene>
    <name evidence="2" type="ORF">TGMAS_366730</name>
</gene>
<dbReference type="AlphaFoldDB" id="A0A086QHK2"/>
<accession>A0A086QHK2</accession>
<feature type="region of interest" description="Disordered" evidence="1">
    <location>
        <begin position="1"/>
        <end position="22"/>
    </location>
</feature>
<comment type="caution">
    <text evidence="2">The sequence shown here is derived from an EMBL/GenBank/DDBJ whole genome shotgun (WGS) entry which is preliminary data.</text>
</comment>
<evidence type="ECO:0000313" key="3">
    <source>
        <dbReference type="Proteomes" id="UP000028821"/>
    </source>
</evidence>